<comment type="caution">
    <text evidence="2">The sequence shown here is derived from an EMBL/GenBank/DDBJ whole genome shotgun (WGS) entry which is preliminary data.</text>
</comment>
<accession>A0ABV6V5C9</accession>
<dbReference type="Pfam" id="PF00753">
    <property type="entry name" value="Lactamase_B"/>
    <property type="match status" value="1"/>
</dbReference>
<evidence type="ECO:0000259" key="1">
    <source>
        <dbReference type="SMART" id="SM00849"/>
    </source>
</evidence>
<dbReference type="PANTHER" id="PTHR42951:SF14">
    <property type="entry name" value="METALLO-BETA-LACTAMASE SUPERFAMILY PROTEIN"/>
    <property type="match status" value="1"/>
</dbReference>
<dbReference type="Proteomes" id="UP001592582">
    <property type="component" value="Unassembled WGS sequence"/>
</dbReference>
<dbReference type="InterPro" id="IPR001279">
    <property type="entry name" value="Metallo-B-lactamas"/>
</dbReference>
<dbReference type="SUPFAM" id="SSF56281">
    <property type="entry name" value="Metallo-hydrolase/oxidoreductase"/>
    <property type="match status" value="1"/>
</dbReference>
<feature type="domain" description="Metallo-beta-lactamase" evidence="1">
    <location>
        <begin position="33"/>
        <end position="224"/>
    </location>
</feature>
<sequence>MSTLRYDVHVSAMTALSPSALSLPGGAQAHWSPLAHTLIHGPTEAVLVDPPITLAQSAQLGDWIEDRIGASGKRLSTIYLTHGHADHWLGTAPLLERFPGVTVRATRATVDMIRATAPDGVATGIWPAAFPGQLADARFEVEPVADDGFRIDGHALLPVEVGHSDIDASTVLHVPSIGLVVAGDVVYNNVHQYLGESADGGLEAWRKALEVVQSLDPADVVAGHQDPSRGNRPSDIAATREYLDTAEELLAAQPGREEFLTQLVRLYPERINPFTVWMSALRLLPGTGA</sequence>
<dbReference type="InterPro" id="IPR036866">
    <property type="entry name" value="RibonucZ/Hydroxyglut_hydro"/>
</dbReference>
<name>A0ABV6V5C9_9ACTN</name>
<dbReference type="EMBL" id="JBHEZX010000002">
    <property type="protein sequence ID" value="MFC1408929.1"/>
    <property type="molecule type" value="Genomic_DNA"/>
</dbReference>
<reference evidence="2 3" key="1">
    <citation type="submission" date="2024-09" db="EMBL/GenBank/DDBJ databases">
        <authorList>
            <person name="Lee S.D."/>
        </authorList>
    </citation>
    <scope>NUCLEOTIDE SEQUENCE [LARGE SCALE GENOMIC DNA]</scope>
    <source>
        <strain evidence="2 3">N1-1</strain>
    </source>
</reference>
<evidence type="ECO:0000313" key="3">
    <source>
        <dbReference type="Proteomes" id="UP001592582"/>
    </source>
</evidence>
<dbReference type="CDD" id="cd07739">
    <property type="entry name" value="metallo-hydrolase-like_MBL-fold"/>
    <property type="match status" value="1"/>
</dbReference>
<keyword evidence="3" id="KW-1185">Reference proteome</keyword>
<dbReference type="SMART" id="SM00849">
    <property type="entry name" value="Lactamase_B"/>
    <property type="match status" value="1"/>
</dbReference>
<dbReference type="PANTHER" id="PTHR42951">
    <property type="entry name" value="METALLO-BETA-LACTAMASE DOMAIN-CONTAINING"/>
    <property type="match status" value="1"/>
</dbReference>
<protein>
    <submittedName>
        <fullName evidence="2">MBL fold metallo-hydrolase</fullName>
    </submittedName>
</protein>
<dbReference type="InterPro" id="IPR050855">
    <property type="entry name" value="NDM-1-like"/>
</dbReference>
<gene>
    <name evidence="2" type="ORF">ACEZDG_06510</name>
</gene>
<organism evidence="2 3">
    <name type="scientific">Streptacidiphilus alkalitolerans</name>
    <dbReference type="NCBI Taxonomy" id="3342712"/>
    <lineage>
        <taxon>Bacteria</taxon>
        <taxon>Bacillati</taxon>
        <taxon>Actinomycetota</taxon>
        <taxon>Actinomycetes</taxon>
        <taxon>Kitasatosporales</taxon>
        <taxon>Streptomycetaceae</taxon>
        <taxon>Streptacidiphilus</taxon>
    </lineage>
</organism>
<evidence type="ECO:0000313" key="2">
    <source>
        <dbReference type="EMBL" id="MFC1408929.1"/>
    </source>
</evidence>
<dbReference type="Gene3D" id="3.60.15.10">
    <property type="entry name" value="Ribonuclease Z/Hydroxyacylglutathione hydrolase-like"/>
    <property type="match status" value="1"/>
</dbReference>
<dbReference type="RefSeq" id="WP_380503662.1">
    <property type="nucleotide sequence ID" value="NZ_JBHEZX010000002.1"/>
</dbReference>
<proteinExistence type="predicted"/>